<evidence type="ECO:0000259" key="2">
    <source>
        <dbReference type="SMART" id="SM00839"/>
    </source>
</evidence>
<dbReference type="GO" id="GO:0005739">
    <property type="term" value="C:mitochondrion"/>
    <property type="evidence" value="ECO:0007669"/>
    <property type="project" value="TreeGrafter"/>
</dbReference>
<feature type="domain" description="Glutamate/phenylalanine/leucine/valine/L-tryptophan dehydrogenase C-terminal" evidence="2">
    <location>
        <begin position="1"/>
        <end position="230"/>
    </location>
</feature>
<organism evidence="3">
    <name type="scientific">Anisakis simplex</name>
    <name type="common">Herring worm</name>
    <dbReference type="NCBI Taxonomy" id="6269"/>
    <lineage>
        <taxon>Eukaryota</taxon>
        <taxon>Metazoa</taxon>
        <taxon>Ecdysozoa</taxon>
        <taxon>Nematoda</taxon>
        <taxon>Chromadorea</taxon>
        <taxon>Rhabditida</taxon>
        <taxon>Spirurina</taxon>
        <taxon>Ascaridomorpha</taxon>
        <taxon>Ascaridoidea</taxon>
        <taxon>Anisakidae</taxon>
        <taxon>Anisakis</taxon>
        <taxon>Anisakis simplex complex</taxon>
    </lineage>
</organism>
<dbReference type="Gene3D" id="3.40.50.720">
    <property type="entry name" value="NAD(P)-binding Rossmann-like Domain"/>
    <property type="match status" value="2"/>
</dbReference>
<dbReference type="GO" id="GO:0006538">
    <property type="term" value="P:L-glutamate catabolic process"/>
    <property type="evidence" value="ECO:0007669"/>
    <property type="project" value="TreeGrafter"/>
</dbReference>
<dbReference type="SUPFAM" id="SSF51735">
    <property type="entry name" value="NAD(P)-binding Rossmann-fold domains"/>
    <property type="match status" value="1"/>
</dbReference>
<dbReference type="InterPro" id="IPR006096">
    <property type="entry name" value="Glu/Leu/Phe/Val/Trp_DH_C"/>
</dbReference>
<dbReference type="WBParaSite" id="ASIM_0000300201-mRNA-1">
    <property type="protein sequence ID" value="ASIM_0000300201-mRNA-1"/>
    <property type="gene ID" value="ASIM_0000300201"/>
</dbReference>
<keyword evidence="1" id="KW-0560">Oxidoreductase</keyword>
<evidence type="ECO:0000313" key="3">
    <source>
        <dbReference type="WBParaSite" id="ASIM_0000300201-mRNA-1"/>
    </source>
</evidence>
<sequence length="233" mass="26059">LNEWKCKHGTLKGYPDAKAYEPFDELIYQKCDIFVPAACEKTIHKGNAAKIQAKVIVEAANGPTTPAADKILLKRGILLVPDLFVNSGGVTVSYFEWLKNLNHVSFGRLSFKYDKESSYGLLGSVEESLRKGVGKDIKIKPSEAFRNHLDTASEKDYVNSGLEYTMQRSGFNDDLYSRSYRATNMIKLVVHFAAKQVIATAHKYNLGLDLRTAAYANAIEKVYNTYRTLGFAN</sequence>
<proteinExistence type="predicted"/>
<dbReference type="AlphaFoldDB" id="A0A0M3J618"/>
<dbReference type="PANTHER" id="PTHR11606">
    <property type="entry name" value="GLUTAMATE DEHYDROGENASE"/>
    <property type="match status" value="1"/>
</dbReference>
<dbReference type="SMART" id="SM00839">
    <property type="entry name" value="ELFV_dehydrog"/>
    <property type="match status" value="1"/>
</dbReference>
<accession>A0A0M3J618</accession>
<reference evidence="3" key="1">
    <citation type="submission" date="2017-02" db="UniProtKB">
        <authorList>
            <consortium name="WormBaseParasite"/>
        </authorList>
    </citation>
    <scope>IDENTIFICATION</scope>
</reference>
<dbReference type="InterPro" id="IPR036291">
    <property type="entry name" value="NAD(P)-bd_dom_sf"/>
</dbReference>
<dbReference type="Pfam" id="PF00208">
    <property type="entry name" value="ELFV_dehydrog"/>
    <property type="match status" value="1"/>
</dbReference>
<evidence type="ECO:0000256" key="1">
    <source>
        <dbReference type="ARBA" id="ARBA00023002"/>
    </source>
</evidence>
<name>A0A0M3J618_ANISI</name>
<dbReference type="GO" id="GO:0004352">
    <property type="term" value="F:glutamate dehydrogenase (NAD+) activity"/>
    <property type="evidence" value="ECO:0007669"/>
    <property type="project" value="TreeGrafter"/>
</dbReference>
<dbReference type="PANTHER" id="PTHR11606:SF13">
    <property type="entry name" value="GLUTAMATE DEHYDROGENASE 1, MITOCHONDRIAL"/>
    <property type="match status" value="1"/>
</dbReference>
<protein>
    <submittedName>
        <fullName evidence="3">Glutamate dehydrogenase, mitochondrial (inferred by orthology to a D. melanogaster protein)</fullName>
    </submittedName>
</protein>